<organism evidence="4 5">
    <name type="scientific">Olea europaea subsp. europaea</name>
    <dbReference type="NCBI Taxonomy" id="158383"/>
    <lineage>
        <taxon>Eukaryota</taxon>
        <taxon>Viridiplantae</taxon>
        <taxon>Streptophyta</taxon>
        <taxon>Embryophyta</taxon>
        <taxon>Tracheophyta</taxon>
        <taxon>Spermatophyta</taxon>
        <taxon>Magnoliopsida</taxon>
        <taxon>eudicotyledons</taxon>
        <taxon>Gunneridae</taxon>
        <taxon>Pentapetalae</taxon>
        <taxon>asterids</taxon>
        <taxon>lamiids</taxon>
        <taxon>Lamiales</taxon>
        <taxon>Oleaceae</taxon>
        <taxon>Oleeae</taxon>
        <taxon>Olea</taxon>
    </lineage>
</organism>
<protein>
    <recommendedName>
        <fullName evidence="3">NAD-dependent epimerase/dehydratase domain-containing protein</fullName>
    </recommendedName>
</protein>
<dbReference type="OrthoDB" id="2735536at2759"/>
<dbReference type="InterPro" id="IPR050425">
    <property type="entry name" value="NAD(P)_dehydrat-like"/>
</dbReference>
<evidence type="ECO:0000256" key="2">
    <source>
        <dbReference type="ARBA" id="ARBA00023002"/>
    </source>
</evidence>
<dbReference type="Gramene" id="OE9A080179T1">
    <property type="protein sequence ID" value="OE9A080179C1"/>
    <property type="gene ID" value="OE9A080179"/>
</dbReference>
<evidence type="ECO:0000259" key="3">
    <source>
        <dbReference type="Pfam" id="PF01370"/>
    </source>
</evidence>
<keyword evidence="1" id="KW-0521">NADP</keyword>
<dbReference type="Pfam" id="PF01370">
    <property type="entry name" value="Epimerase"/>
    <property type="match status" value="1"/>
</dbReference>
<dbReference type="Gene3D" id="3.40.50.720">
    <property type="entry name" value="NAD(P)-binding Rossmann-like Domain"/>
    <property type="match status" value="2"/>
</dbReference>
<evidence type="ECO:0000313" key="5">
    <source>
        <dbReference type="Proteomes" id="UP000594638"/>
    </source>
</evidence>
<dbReference type="InterPro" id="IPR001509">
    <property type="entry name" value="Epimerase_deHydtase"/>
</dbReference>
<comment type="caution">
    <text evidence="4">The sequence shown here is derived from an EMBL/GenBank/DDBJ whole genome shotgun (WGS) entry which is preliminary data.</text>
</comment>
<keyword evidence="5" id="KW-1185">Reference proteome</keyword>
<dbReference type="PANTHER" id="PTHR10366">
    <property type="entry name" value="NAD DEPENDENT EPIMERASE/DEHYDRATASE"/>
    <property type="match status" value="1"/>
</dbReference>
<dbReference type="PANTHER" id="PTHR10366:SF696">
    <property type="entry name" value="OS07G0601900 PROTEIN"/>
    <property type="match status" value="1"/>
</dbReference>
<proteinExistence type="predicted"/>
<evidence type="ECO:0000313" key="4">
    <source>
        <dbReference type="EMBL" id="CAA2934286.1"/>
    </source>
</evidence>
<feature type="domain" description="NAD-dependent epimerase/dehydratase" evidence="3">
    <location>
        <begin position="7"/>
        <end position="70"/>
    </location>
</feature>
<dbReference type="InterPro" id="IPR036291">
    <property type="entry name" value="NAD(P)-bd_dom_sf"/>
</dbReference>
<gene>
    <name evidence="4" type="ORF">OLEA9_A080179</name>
</gene>
<evidence type="ECO:0000256" key="1">
    <source>
        <dbReference type="ARBA" id="ARBA00022857"/>
    </source>
</evidence>
<keyword evidence="2" id="KW-0560">Oxidoreductase</keyword>
<sequence>MEKNVKVCITAASGYMGSFLVKELLHKGQTVRATLRNLDIYDPDQFALAIQGCEAVLHMATPLQHNTHTLRNDSRRYGILRFLEELLRKVPISHIQDAIEAHLFCTENPHVNGRFLCASDFLKSAVVASHVQKRYPEIRIPQD</sequence>
<dbReference type="GO" id="GO:0016616">
    <property type="term" value="F:oxidoreductase activity, acting on the CH-OH group of donors, NAD or NADP as acceptor"/>
    <property type="evidence" value="ECO:0007669"/>
    <property type="project" value="TreeGrafter"/>
</dbReference>
<dbReference type="Proteomes" id="UP000594638">
    <property type="component" value="Unassembled WGS sequence"/>
</dbReference>
<accession>A0A8S0P8N7</accession>
<dbReference type="AlphaFoldDB" id="A0A8S0P8N7"/>
<dbReference type="EMBL" id="CACTIH010000012">
    <property type="protein sequence ID" value="CAA2934286.1"/>
    <property type="molecule type" value="Genomic_DNA"/>
</dbReference>
<name>A0A8S0P8N7_OLEEU</name>
<dbReference type="SUPFAM" id="SSF51735">
    <property type="entry name" value="NAD(P)-binding Rossmann-fold domains"/>
    <property type="match status" value="1"/>
</dbReference>
<reference evidence="4 5" key="1">
    <citation type="submission" date="2019-12" db="EMBL/GenBank/DDBJ databases">
        <authorList>
            <person name="Alioto T."/>
            <person name="Alioto T."/>
            <person name="Gomez Garrido J."/>
        </authorList>
    </citation>
    <scope>NUCLEOTIDE SEQUENCE [LARGE SCALE GENOMIC DNA]</scope>
</reference>